<name>A0A224Z5F7_9ACAR</name>
<evidence type="ECO:0000313" key="2">
    <source>
        <dbReference type="EMBL" id="MAA23389.1"/>
    </source>
</evidence>
<dbReference type="AlphaFoldDB" id="A0A224Z5F7"/>
<feature type="domain" description="TAF1C beta-propeller" evidence="1">
    <location>
        <begin position="265"/>
        <end position="369"/>
    </location>
</feature>
<accession>A0A224Z5F7</accession>
<dbReference type="GO" id="GO:0001650">
    <property type="term" value="C:fibrillar center"/>
    <property type="evidence" value="ECO:0007669"/>
    <property type="project" value="TreeGrafter"/>
</dbReference>
<dbReference type="PANTHER" id="PTHR15319:SF1">
    <property type="entry name" value="TATA BOX-BINDING PROTEIN-ASSOCIATED FACTOR RNA POLYMERASE I SUBUNIT C"/>
    <property type="match status" value="1"/>
</dbReference>
<protein>
    <submittedName>
        <fullName evidence="2">Tata box binding protein associated factor rna polymerase i subunit c</fullName>
    </submittedName>
</protein>
<dbReference type="EMBL" id="GFPF01012243">
    <property type="protein sequence ID" value="MAA23389.1"/>
    <property type="molecule type" value="Transcribed_RNA"/>
</dbReference>
<evidence type="ECO:0000259" key="1">
    <source>
        <dbReference type="Pfam" id="PF20641"/>
    </source>
</evidence>
<dbReference type="PANTHER" id="PTHR15319">
    <property type="entry name" value="TATA BOX-BINDING PROTEIN ASSOCIATED FACTOR RNA POLYMERASE I SUBUNIT C"/>
    <property type="match status" value="1"/>
</dbReference>
<dbReference type="Pfam" id="PF20641">
    <property type="entry name" value="TAF1C_beta-prop"/>
    <property type="match status" value="1"/>
</dbReference>
<organism evidence="2">
    <name type="scientific">Rhipicephalus zambeziensis</name>
    <dbReference type="NCBI Taxonomy" id="60191"/>
    <lineage>
        <taxon>Eukaryota</taxon>
        <taxon>Metazoa</taxon>
        <taxon>Ecdysozoa</taxon>
        <taxon>Arthropoda</taxon>
        <taxon>Chelicerata</taxon>
        <taxon>Arachnida</taxon>
        <taxon>Acari</taxon>
        <taxon>Parasitiformes</taxon>
        <taxon>Ixodida</taxon>
        <taxon>Ixodoidea</taxon>
        <taxon>Ixodidae</taxon>
        <taxon>Rhipicephalinae</taxon>
        <taxon>Rhipicephalus</taxon>
        <taxon>Rhipicephalus</taxon>
    </lineage>
</organism>
<reference evidence="2" key="1">
    <citation type="journal article" date="2017" name="Parasit. Vectors">
        <title>Sialotranscriptomics of Rhipicephalus zambeziensis reveals intricate expression profiles of secretory proteins and suggests tight temporal transcriptional regulation during blood-feeding.</title>
        <authorList>
            <person name="de Castro M.H."/>
            <person name="de Klerk D."/>
            <person name="Pienaar R."/>
            <person name="Rees D.J.G."/>
            <person name="Mans B.J."/>
        </authorList>
    </citation>
    <scope>NUCLEOTIDE SEQUENCE</scope>
    <source>
        <tissue evidence="2">Salivary glands</tissue>
    </source>
</reference>
<dbReference type="InterPro" id="IPR049087">
    <property type="entry name" value="TAF1C_beta-prop"/>
</dbReference>
<sequence>MDSLPKLLPVWPNAAEHALAELLDFSVDAKYQPDFGGAGVDVKTDDGGLSHFLTLKCHDSRRNKLSAQYLTLPLSAPNRVASTVEPCLQYQLDLNRRIRAFESTIGIYRGYIKRKGPFASAVQGIEEALMSKKPRTELRNMNIHRSLLELMQIQPESFCYRECNWDFTGGCLATIPHPLSNGSILLAYPCGDELNKLAISEYKPAPLHSKEAYLQKQSSLVLDSSGGTNGTIFQVSLQYVQKETTCCVRLRNSCQYIHLFDTLNKDPMVLSEFVYDGSVCCTTPNKHIFGELVAITEDGNMLLQQCDRTEPSWRASVCHERPSSNQWWCTSFGSHPRHICYMDRSGLYSLDARRPGSRKHTFCTIQHEAFLKDEFMLFKPNPLNCHQLYLASSKMLSVWDERHTRQPILTWNHCLQHSPAFLEFTPFKDLDDGSHRDLYITLGSQRSRQVAIFHVRQDSLSIQPISLVPPWHLSRPSDFAKHLEHQGCTIDEHVLSRVKAPLIGGCMVDCGSGTFSALQLTSYGDIFHQGFVWDGDNPLCMSHWNFSAGCKLLPVPEIEQRVKWWTDLVIATDTVNEDGPEKRPLLVNHFIQYRGVSSDDDDPLTQRNRAKLANLQDMIIQAMNENKTLPSEEWKQAITAQSTDFLQDDSNLDEAVSSLEAVHLGTWDRTARRYLEQWTETARCPVSTDEMNEDVHASMMEFSQDWTGEQKQQQLEQQQELQGETWQEMLHGEGPVSTPTSRAVNPSTDLPLQNIEPEYYDPSQPLFDENDFTGLTQVSVMQEPHKSRQPRLSLKKKKIVMDGF</sequence>
<dbReference type="GO" id="GO:0001164">
    <property type="term" value="F:RNA polymerase I core promoter sequence-specific DNA binding"/>
    <property type="evidence" value="ECO:0007669"/>
    <property type="project" value="TreeGrafter"/>
</dbReference>
<proteinExistence type="predicted"/>
<dbReference type="InterPro" id="IPR038801">
    <property type="entry name" value="TAF1C"/>
</dbReference>